<proteinExistence type="inferred from homology"/>
<dbReference type="InterPro" id="IPR055435">
    <property type="entry name" value="Ig_TMEM131L_3"/>
</dbReference>
<evidence type="ECO:0000256" key="9">
    <source>
        <dbReference type="SAM" id="SignalP"/>
    </source>
</evidence>
<feature type="compositionally biased region" description="Polar residues" evidence="7">
    <location>
        <begin position="1662"/>
        <end position="1690"/>
    </location>
</feature>
<feature type="domain" description="TMEM131L third Ig-like" evidence="12">
    <location>
        <begin position="404"/>
        <end position="497"/>
    </location>
</feature>
<feature type="compositionally biased region" description="Basic residues" evidence="7">
    <location>
        <begin position="1335"/>
        <end position="1347"/>
    </location>
</feature>
<evidence type="ECO:0000259" key="13">
    <source>
        <dbReference type="Pfam" id="PF24499"/>
    </source>
</evidence>
<feature type="domain" description="Transmembrane protein 131-like N-terminal" evidence="10">
    <location>
        <begin position="70"/>
        <end position="152"/>
    </location>
</feature>
<feature type="compositionally biased region" description="Low complexity" evidence="7">
    <location>
        <begin position="1197"/>
        <end position="1208"/>
    </location>
</feature>
<evidence type="ECO:0000313" key="16">
    <source>
        <dbReference type="Proteomes" id="UP001153737"/>
    </source>
</evidence>
<evidence type="ECO:0000256" key="2">
    <source>
        <dbReference type="ARBA" id="ARBA00006682"/>
    </source>
</evidence>
<evidence type="ECO:0008006" key="17">
    <source>
        <dbReference type="Google" id="ProtNLM"/>
    </source>
</evidence>
<organism evidence="15 16">
    <name type="scientific">Phaedon cochleariae</name>
    <name type="common">Mustard beetle</name>
    <dbReference type="NCBI Taxonomy" id="80249"/>
    <lineage>
        <taxon>Eukaryota</taxon>
        <taxon>Metazoa</taxon>
        <taxon>Ecdysozoa</taxon>
        <taxon>Arthropoda</taxon>
        <taxon>Hexapoda</taxon>
        <taxon>Insecta</taxon>
        <taxon>Pterygota</taxon>
        <taxon>Neoptera</taxon>
        <taxon>Endopterygota</taxon>
        <taxon>Coleoptera</taxon>
        <taxon>Polyphaga</taxon>
        <taxon>Cucujiformia</taxon>
        <taxon>Chrysomeloidea</taxon>
        <taxon>Chrysomelidae</taxon>
        <taxon>Chrysomelinae</taxon>
        <taxon>Chrysomelini</taxon>
        <taxon>Phaedon</taxon>
    </lineage>
</organism>
<feature type="domain" description="TMEM131 second Ig-like" evidence="11">
    <location>
        <begin position="170"/>
        <end position="258"/>
    </location>
</feature>
<feature type="compositionally biased region" description="Basic and acidic residues" evidence="7">
    <location>
        <begin position="1402"/>
        <end position="1419"/>
    </location>
</feature>
<dbReference type="InterPro" id="IPR039877">
    <property type="entry name" value="TMEM131-like"/>
</dbReference>
<protein>
    <recommendedName>
        <fullName evidence="17">Transmembrane protein 131</fullName>
    </recommendedName>
</protein>
<dbReference type="PANTHER" id="PTHR22050:SF0">
    <property type="entry name" value="TRANSMEMBRANE PROTEIN 131 HOMOLOG"/>
    <property type="match status" value="1"/>
</dbReference>
<evidence type="ECO:0000256" key="5">
    <source>
        <dbReference type="ARBA" id="ARBA00022989"/>
    </source>
</evidence>
<keyword evidence="3 8" id="KW-0812">Transmembrane</keyword>
<feature type="transmembrane region" description="Helical" evidence="8">
    <location>
        <begin position="1080"/>
        <end position="1102"/>
    </location>
</feature>
<gene>
    <name evidence="15" type="ORF">PHAECO_LOCUS7183</name>
</gene>
<reference evidence="15" key="2">
    <citation type="submission" date="2022-10" db="EMBL/GenBank/DDBJ databases">
        <authorList>
            <consortium name="ENA_rothamsted_submissions"/>
            <consortium name="culmorum"/>
            <person name="King R."/>
        </authorList>
    </citation>
    <scope>NUCLEOTIDE SEQUENCE</scope>
</reference>
<evidence type="ECO:0000256" key="3">
    <source>
        <dbReference type="ARBA" id="ARBA00022692"/>
    </source>
</evidence>
<feature type="domain" description="TMEM131L fourth Ig-like" evidence="13">
    <location>
        <begin position="795"/>
        <end position="931"/>
    </location>
</feature>
<dbReference type="Pfam" id="PF24495">
    <property type="entry name" value="Ig_TMEM131_2"/>
    <property type="match status" value="1"/>
</dbReference>
<evidence type="ECO:0000313" key="15">
    <source>
        <dbReference type="EMBL" id="CAH1159345.1"/>
    </source>
</evidence>
<dbReference type="PANTHER" id="PTHR22050">
    <property type="entry name" value="RW1 PROTEIN HOMOLOG"/>
    <property type="match status" value="1"/>
</dbReference>
<dbReference type="EMBL" id="OU896709">
    <property type="protein sequence ID" value="CAH1159345.1"/>
    <property type="molecule type" value="Genomic_DNA"/>
</dbReference>
<dbReference type="InterPro" id="IPR013783">
    <property type="entry name" value="Ig-like_fold"/>
</dbReference>
<feature type="domain" description="TMEM131L fifth Ig-like" evidence="14">
    <location>
        <begin position="984"/>
        <end position="1048"/>
    </location>
</feature>
<dbReference type="Proteomes" id="UP001153737">
    <property type="component" value="Chromosome 3"/>
</dbReference>
<accession>A0A9P0GUX6</accession>
<comment type="similarity">
    <text evidence="2">Belongs to the TMEM131 family.</text>
</comment>
<dbReference type="Pfam" id="PF24498">
    <property type="entry name" value="Ig_TMEM131L_3"/>
    <property type="match status" value="1"/>
</dbReference>
<feature type="compositionally biased region" description="Basic and acidic residues" evidence="7">
    <location>
        <begin position="1384"/>
        <end position="1395"/>
    </location>
</feature>
<keyword evidence="5 8" id="KW-1133">Transmembrane helix</keyword>
<dbReference type="InterPro" id="IPR055436">
    <property type="entry name" value="Ig_TMEM131L_4"/>
</dbReference>
<dbReference type="InterPro" id="IPR056311">
    <property type="entry name" value="TMEM131_Ig_2"/>
</dbReference>
<dbReference type="GO" id="GO:0016020">
    <property type="term" value="C:membrane"/>
    <property type="evidence" value="ECO:0007669"/>
    <property type="project" value="UniProtKB-SubCell"/>
</dbReference>
<feature type="signal peptide" evidence="9">
    <location>
        <begin position="1"/>
        <end position="24"/>
    </location>
</feature>
<sequence length="1690" mass="190577">MFSLSISWYIFTLTLLELIIKTHPTLHDSSHGFISKNSRYFDDELAGIHEEVVSLRTPHLNDVSLKLPIKFEPTFLDFKQRPLGVPHLEKVTLFNVDKNRSIDMTSISGSTVHFHSSFFEDRKIPPNGNTSFNVVFLGREEGFLESSLFIHTSEGYLKYNVKGASTFSHYRIRPIVGVKLPLNSTFTPLIHIYNPHSQPLQIVEIFSSGGGFYLELPTGEQEGPNDLWEIPAQHTKAVIRVRFKAQVVQNYTAYVRIKLNDPDETLVVPLEVQVTDTPGVLHLQGYVDFGVGGSLEGQRDLGLCLRNPHSRPLRVHSVSSGSRAVRARYHTVRLPPEGGEGDEEEGAGCVEVGTLTVDWKTAYETKDFSGKIIVKYRSGKNRSEIPYHLTVLKGGLTFDPLITTYFMNDKMVDLSSRVFKVKNEFEYTVEVKNVTFPQEANSYFKIETNAPKVLKPGQEVNVFNIKLKNNIRMSDLQLNSNIVLHTNISNILVPLLSYNGKLQVHLPFKSKDYSLDIGLIGFDSKKEIYFMIVNHNPVSLHLKHVHSSIPMTQVEVQGCGSGDHRLVLFQPTFTNLTKCHHLKSNQYAVLKVTVTTSHVEGQVWGEIYIETQFENLKVPVHFKIAPGRLDVSSDKLVFDHCFPAKVCSHPVRIHSTFNDPMIIEDIITLPPDKRISSRHTGHILARTSKVIGHMFLNPDLHCQADCYTGLQTDTSAQWLKTFSLSKFVSDFDLHLVNVFYNRYLNLTSNGTKKWQNITLRLDTSEVRGHIFKTRVKMSWPRLIVEQNTENYSIFTFPLTQVGNISYLNVTLRNPASYNVVVQLVFDRDYPNFQILQNGLPPNLLTKSSGENSTTHGFFFPNRSKDAQLDFFSEMLGVTVDPDTLPLLLKPGQSQSVLIGFRTTDTSPYSALLLLRNNLTILEVVRLNAQGASPAFKFGNRKPGSAQFLTFDLNEKHLKECEKLKAQNTAGTPYLTVKRTFTARNTGDVPLYVQSFHINDYPCEGYGFKVIDCEPFMLPPNSTKRIDIAFTPDLTLTKITRTLILATSLNIPVNYTLYSTITSSFLNACSEVIARPFWEIYLSYLTVGSMCCLLVVIVFVAMIDADRVRRQAMGSFVAPSSPAVQPVLDLRLVGQQIREEIQSAKSGGEKVVVCEDKASQKELEDEGKKFEMERYTVLVPVTGKAKKKLGKRNSGEPSQSEESSVVQVQEKPEKRREKCCEVKQKTKEKDKELKSEEKDKKILEIAQKEAEEKKPSSQPRKAKNTVVPVYEEESSSTTTDSSSSNFEDPEKENNQRNTQTVCSKINCRPTKIETVKPVIQENLNYSVETKPVTFSHNHHHNRIKHQKPLPKSQKTSEKLGKDKDFHHKPNDGVPVQKHHSHMRDKKRDRSGKDRKDKSYHKKSSMDKKLAKEAGGLEKQRKSLTSFNISLPPVTSTPCVWGESRAKFSDVVARSDAASVSTRSHNPKSVAGKPTMYVEPYKQTPITELGPIGSRRTDGRSSAESNRRSLEDNFDSFMQSNGLIRDSSNSFFSDEIRLDSSGRESCYLDDMANVGGGWSHQQGYDGCMMEPGTGSDTGFNMEDPWNQSLLNSSSYWDSYNPLLLEAHLQAETAASQPAASRSAGYLWGSSAVWQPWAPEAPGTPTRTPPGFDEFLHRKRDDSPQPRNSYSPFNTSPLWTQQQSNPWNYSQGQ</sequence>
<dbReference type="InterPro" id="IPR055437">
    <property type="entry name" value="TMEM131L_Ig_5"/>
</dbReference>
<evidence type="ECO:0000256" key="8">
    <source>
        <dbReference type="SAM" id="Phobius"/>
    </source>
</evidence>
<keyword evidence="16" id="KW-1185">Reference proteome</keyword>
<dbReference type="Gene3D" id="2.60.40.10">
    <property type="entry name" value="Immunoglobulins"/>
    <property type="match status" value="1"/>
</dbReference>
<evidence type="ECO:0000259" key="11">
    <source>
        <dbReference type="Pfam" id="PF24495"/>
    </source>
</evidence>
<evidence type="ECO:0000259" key="14">
    <source>
        <dbReference type="Pfam" id="PF24501"/>
    </source>
</evidence>
<feature type="chain" id="PRO_5040433236" description="Transmembrane protein 131" evidence="9">
    <location>
        <begin position="25"/>
        <end position="1690"/>
    </location>
</feature>
<reference evidence="15" key="1">
    <citation type="submission" date="2022-01" db="EMBL/GenBank/DDBJ databases">
        <authorList>
            <person name="King R."/>
        </authorList>
    </citation>
    <scope>NUCLEOTIDE SEQUENCE</scope>
</reference>
<feature type="compositionally biased region" description="Basic and acidic residues" evidence="7">
    <location>
        <begin position="1353"/>
        <end position="1369"/>
    </location>
</feature>
<feature type="region of interest" description="Disordered" evidence="7">
    <location>
        <begin position="1185"/>
        <end position="1302"/>
    </location>
</feature>
<dbReference type="Pfam" id="PF24499">
    <property type="entry name" value="Ig_TMEM131L_4"/>
    <property type="match status" value="1"/>
</dbReference>
<comment type="subcellular location">
    <subcellularLocation>
        <location evidence="1">Membrane</location>
        <topology evidence="1">Single-pass type I membrane protein</topology>
    </subcellularLocation>
</comment>
<feature type="region of interest" description="Disordered" evidence="7">
    <location>
        <begin position="1635"/>
        <end position="1690"/>
    </location>
</feature>
<evidence type="ECO:0000256" key="6">
    <source>
        <dbReference type="ARBA" id="ARBA00023136"/>
    </source>
</evidence>
<dbReference type="Pfam" id="PF24501">
    <property type="entry name" value="Ig_TMEM131L_5"/>
    <property type="match status" value="1"/>
</dbReference>
<evidence type="ECO:0000256" key="4">
    <source>
        <dbReference type="ARBA" id="ARBA00022729"/>
    </source>
</evidence>
<feature type="compositionally biased region" description="Basic and acidic residues" evidence="7">
    <location>
        <begin position="1493"/>
        <end position="1509"/>
    </location>
</feature>
<dbReference type="InterPro" id="IPR022113">
    <property type="entry name" value="TMEM131L_N"/>
</dbReference>
<feature type="compositionally biased region" description="Basic and acidic residues" evidence="7">
    <location>
        <begin position="1651"/>
        <end position="1661"/>
    </location>
</feature>
<feature type="compositionally biased region" description="Low complexity" evidence="7">
    <location>
        <begin position="1274"/>
        <end position="1283"/>
    </location>
</feature>
<feature type="region of interest" description="Disordered" evidence="7">
    <location>
        <begin position="1484"/>
        <end position="1510"/>
    </location>
</feature>
<evidence type="ECO:0000256" key="7">
    <source>
        <dbReference type="SAM" id="MobiDB-lite"/>
    </source>
</evidence>
<evidence type="ECO:0000259" key="10">
    <source>
        <dbReference type="Pfam" id="PF12371"/>
    </source>
</evidence>
<dbReference type="Pfam" id="PF12371">
    <property type="entry name" value="TMEM131_like_N"/>
    <property type="match status" value="1"/>
</dbReference>
<evidence type="ECO:0000259" key="12">
    <source>
        <dbReference type="Pfam" id="PF24498"/>
    </source>
</evidence>
<feature type="region of interest" description="Disordered" evidence="7">
    <location>
        <begin position="1329"/>
        <end position="1428"/>
    </location>
</feature>
<evidence type="ECO:0000256" key="1">
    <source>
        <dbReference type="ARBA" id="ARBA00004479"/>
    </source>
</evidence>
<dbReference type="OrthoDB" id="168404at2759"/>
<keyword evidence="4 9" id="KW-0732">Signal</keyword>
<feature type="compositionally biased region" description="Basic and acidic residues" evidence="7">
    <location>
        <begin position="1209"/>
        <end position="1254"/>
    </location>
</feature>
<keyword evidence="6 8" id="KW-0472">Membrane</keyword>
<name>A0A9P0GUX6_PHACE</name>